<protein>
    <submittedName>
        <fullName evidence="8">Predicted zinc finger protein</fullName>
    </submittedName>
</protein>
<dbReference type="AlphaFoldDB" id="A0A1G4IJA3"/>
<dbReference type="GO" id="GO:0012505">
    <property type="term" value="C:endomembrane system"/>
    <property type="evidence" value="ECO:0007669"/>
    <property type="project" value="TreeGrafter"/>
</dbReference>
<feature type="compositionally biased region" description="Basic residues" evidence="5">
    <location>
        <begin position="510"/>
        <end position="520"/>
    </location>
</feature>
<feature type="transmembrane region" description="Helical" evidence="6">
    <location>
        <begin position="176"/>
        <end position="198"/>
    </location>
</feature>
<dbReference type="Gene3D" id="3.30.40.10">
    <property type="entry name" value="Zinc/RING finger domain, C3HC4 (zinc finger)"/>
    <property type="match status" value="1"/>
</dbReference>
<evidence type="ECO:0000256" key="4">
    <source>
        <dbReference type="PROSITE-ProRule" id="PRU00175"/>
    </source>
</evidence>
<evidence type="ECO:0000313" key="8">
    <source>
        <dbReference type="EMBL" id="SCU72606.1"/>
    </source>
</evidence>
<reference evidence="8" key="1">
    <citation type="submission" date="2016-09" db="EMBL/GenBank/DDBJ databases">
        <authorList>
            <person name="Hebert L."/>
            <person name="Moumen B."/>
        </authorList>
    </citation>
    <scope>NUCLEOTIDE SEQUENCE [LARGE SCALE GENOMIC DNA]</scope>
    <source>
        <strain evidence="8">OVI</strain>
    </source>
</reference>
<dbReference type="EMBL" id="CZPT02001890">
    <property type="protein sequence ID" value="SCU72606.1"/>
    <property type="molecule type" value="Genomic_DNA"/>
</dbReference>
<keyword evidence="3" id="KW-0862">Zinc</keyword>
<feature type="region of interest" description="Disordered" evidence="5">
    <location>
        <begin position="491"/>
        <end position="520"/>
    </location>
</feature>
<dbReference type="Pfam" id="PF13639">
    <property type="entry name" value="zf-RING_2"/>
    <property type="match status" value="1"/>
</dbReference>
<feature type="transmembrane region" description="Helical" evidence="6">
    <location>
        <begin position="81"/>
        <end position="101"/>
    </location>
</feature>
<dbReference type="GeneID" id="92378123"/>
<feature type="transmembrane region" description="Helical" evidence="6">
    <location>
        <begin position="245"/>
        <end position="266"/>
    </location>
</feature>
<gene>
    <name evidence="8" type="ORF">TEOVI_000418300</name>
</gene>
<dbReference type="VEuPathDB" id="TriTrypDB:TEOVI_000418300"/>
<dbReference type="PANTHER" id="PTHR22763">
    <property type="entry name" value="RING ZINC FINGER PROTEIN"/>
    <property type="match status" value="1"/>
</dbReference>
<keyword evidence="6" id="KW-0812">Transmembrane</keyword>
<keyword evidence="9" id="KW-1185">Reference proteome</keyword>
<evidence type="ECO:0000256" key="5">
    <source>
        <dbReference type="SAM" id="MobiDB-lite"/>
    </source>
</evidence>
<evidence type="ECO:0000256" key="6">
    <source>
        <dbReference type="SAM" id="Phobius"/>
    </source>
</evidence>
<organism evidence="8 9">
    <name type="scientific">Trypanosoma equiperdum</name>
    <dbReference type="NCBI Taxonomy" id="5694"/>
    <lineage>
        <taxon>Eukaryota</taxon>
        <taxon>Discoba</taxon>
        <taxon>Euglenozoa</taxon>
        <taxon>Kinetoplastea</taxon>
        <taxon>Metakinetoplastina</taxon>
        <taxon>Trypanosomatida</taxon>
        <taxon>Trypanosomatidae</taxon>
        <taxon>Trypanosoma</taxon>
    </lineage>
</organism>
<dbReference type="SUPFAM" id="SSF57850">
    <property type="entry name" value="RING/U-box"/>
    <property type="match status" value="1"/>
</dbReference>
<dbReference type="PROSITE" id="PS50089">
    <property type="entry name" value="ZF_RING_2"/>
    <property type="match status" value="1"/>
</dbReference>
<dbReference type="GO" id="GO:0061630">
    <property type="term" value="F:ubiquitin protein ligase activity"/>
    <property type="evidence" value="ECO:0007669"/>
    <property type="project" value="TreeGrafter"/>
</dbReference>
<proteinExistence type="predicted"/>
<evidence type="ECO:0000256" key="2">
    <source>
        <dbReference type="ARBA" id="ARBA00022771"/>
    </source>
</evidence>
<evidence type="ECO:0000259" key="7">
    <source>
        <dbReference type="PROSITE" id="PS50089"/>
    </source>
</evidence>
<comment type="caution">
    <text evidence="8">The sequence shown here is derived from an EMBL/GenBank/DDBJ whole genome shotgun (WGS) entry which is preliminary data.</text>
</comment>
<keyword evidence="6" id="KW-0472">Membrane</keyword>
<evidence type="ECO:0000256" key="3">
    <source>
        <dbReference type="ARBA" id="ARBA00022833"/>
    </source>
</evidence>
<feature type="domain" description="RING-type" evidence="7">
    <location>
        <begin position="284"/>
        <end position="325"/>
    </location>
</feature>
<evidence type="ECO:0000256" key="1">
    <source>
        <dbReference type="ARBA" id="ARBA00022723"/>
    </source>
</evidence>
<dbReference type="GO" id="GO:0043161">
    <property type="term" value="P:proteasome-mediated ubiquitin-dependent protein catabolic process"/>
    <property type="evidence" value="ECO:0007669"/>
    <property type="project" value="TreeGrafter"/>
</dbReference>
<evidence type="ECO:0000313" key="9">
    <source>
        <dbReference type="Proteomes" id="UP000195570"/>
    </source>
</evidence>
<dbReference type="InterPro" id="IPR050731">
    <property type="entry name" value="HRD1_E3_ubiq-ligases"/>
</dbReference>
<name>A0A1G4IJA3_TRYEQ</name>
<dbReference type="SMART" id="SM00184">
    <property type="entry name" value="RING"/>
    <property type="match status" value="1"/>
</dbReference>
<feature type="transmembrane region" description="Helical" evidence="6">
    <location>
        <begin position="33"/>
        <end position="52"/>
    </location>
</feature>
<accession>A0A1G4IJA3</accession>
<dbReference type="GO" id="GO:0008270">
    <property type="term" value="F:zinc ion binding"/>
    <property type="evidence" value="ECO:0007669"/>
    <property type="project" value="UniProtKB-KW"/>
</dbReference>
<feature type="transmembrane region" description="Helical" evidence="6">
    <location>
        <begin position="136"/>
        <end position="156"/>
    </location>
</feature>
<keyword evidence="6" id="KW-1133">Transmembrane helix</keyword>
<dbReference type="RefSeq" id="XP_067083081.1">
    <property type="nucleotide sequence ID" value="XM_067226980.1"/>
</dbReference>
<sequence length="520" mass="56321">MTPLQVLFILLGVAVVAQWNLLLRLPQTVVAAVWLAVMTAVISASWSTMLLVERVCGLCEANAHGQLVNPSSSGTPLRKTVFMALFYPLLLTFSAGVSVTLAWRDSLLLGGVASGCVAFLEQQLEMWPRRRDLKFRVVSCTLCGFALFCTALLWSFHVTSPREESSMGSLAQFAVIMWTAALTTGLLKLLLFATLHAWHTSNVLTGRAGSVDFDPMEEVGLSIRICCSLILLVVSGEHLPNFTGILVHVVVLAPFLDVLYAASILFRFRHVVDSFPEVGTAADCVICFDPVTDSARGRQLRCGHIFHSRCLRRWLMRAARCPTCRQYVFHQENALFPVELFYDFRANIRHRGVGDEDAQRGRRPRELPYAGRSVGVQTPVYQSLFPVGGHAPSRHVAISSSPAVETALGYGVTFADEVAFTPGGPSVRSAASSTREAVIASVHSDEFTDTPIAAVPVVVRQRGVTAATRYKSGGELSVGGGLGERSAVEATNIDGGGREAGTVVSTRSGGRGRKRQRDSS</sequence>
<dbReference type="Proteomes" id="UP000195570">
    <property type="component" value="Unassembled WGS sequence"/>
</dbReference>
<dbReference type="InterPro" id="IPR001841">
    <property type="entry name" value="Znf_RING"/>
</dbReference>
<keyword evidence="2 4" id="KW-0863">Zinc-finger</keyword>
<keyword evidence="1" id="KW-0479">Metal-binding</keyword>
<dbReference type="InterPro" id="IPR013083">
    <property type="entry name" value="Znf_RING/FYVE/PHD"/>
</dbReference>